<name>A0A6C0M3Z5_9ZZZZ</name>
<proteinExistence type="predicted"/>
<dbReference type="EMBL" id="MN740639">
    <property type="protein sequence ID" value="QHU36514.1"/>
    <property type="molecule type" value="Genomic_DNA"/>
</dbReference>
<evidence type="ECO:0000256" key="1">
    <source>
        <dbReference type="SAM" id="MobiDB-lite"/>
    </source>
</evidence>
<reference evidence="2" key="1">
    <citation type="journal article" date="2020" name="Nature">
        <title>Giant virus diversity and host interactions through global metagenomics.</title>
        <authorList>
            <person name="Schulz F."/>
            <person name="Roux S."/>
            <person name="Paez-Espino D."/>
            <person name="Jungbluth S."/>
            <person name="Walsh D.A."/>
            <person name="Denef V.J."/>
            <person name="McMahon K.D."/>
            <person name="Konstantinidis K.T."/>
            <person name="Eloe-Fadrosh E.A."/>
            <person name="Kyrpides N.C."/>
            <person name="Woyke T."/>
        </authorList>
    </citation>
    <scope>NUCLEOTIDE SEQUENCE</scope>
    <source>
        <strain evidence="2">GVMAG-S-1035231-58</strain>
    </source>
</reference>
<feature type="compositionally biased region" description="Acidic residues" evidence="1">
    <location>
        <begin position="983"/>
        <end position="994"/>
    </location>
</feature>
<protein>
    <submittedName>
        <fullName evidence="2">Uncharacterized protein</fullName>
    </submittedName>
</protein>
<evidence type="ECO:0000313" key="2">
    <source>
        <dbReference type="EMBL" id="QHU36514.1"/>
    </source>
</evidence>
<organism evidence="2">
    <name type="scientific">viral metagenome</name>
    <dbReference type="NCBI Taxonomy" id="1070528"/>
    <lineage>
        <taxon>unclassified sequences</taxon>
        <taxon>metagenomes</taxon>
        <taxon>organismal metagenomes</taxon>
    </lineage>
</organism>
<feature type="region of interest" description="Disordered" evidence="1">
    <location>
        <begin position="982"/>
        <end position="1041"/>
    </location>
</feature>
<accession>A0A6C0M3Z5</accession>
<sequence length="1041" mass="116243">MSEYLTFDPSEFTLLGDVIEMDEQVQREESVRFFTLDEQLTDSFDKLLPSGHATTFVLEQLAKEMDRFRDLYETYVNPTAEGYEIRPPEIRRSFPWIHPVYRSADLVRSNVSALLGEVLSKENRRLPNGYTRMLGVLPRPYPDTPSKPLQVATEFVDTEGKAPLRALPPIILSQTKYLANGKTAIVPVPVEGTEDKLGSIGFFLEERVNEIPNPREDHDFFKDKQARFIQTDEDLQDIVPQIPAIMEHGVPVTTDPYREGLKFLKVYDVTLQSIPWEEWQRRFPQVEIGQPAPVVELAFPKSDTVSPDEKLIKEYATSYSPAWAPRAWLMNQPDAGFLVVQMLLSEAGSAGVVPVLPSADLSMQYPAITMDKCGLTDLTFQEFLVQGLVRRVNAKLQCIPLEIVQQERKQIGLGRIPWKDQTKDAILSTYRRILATMLPAKVEKKPGFVGTKAPVKAVSELRQTILAILADVHRKPDDKVRAINSVLKSVPNVGKQYIENGAFVVCEHTLSALKEEDMTQWIVRELGVEYCQVCGEQINGQVLVDQAEYDEGGRRVVQSAALDTNIVHGHAIASFTTGLKALLPRFTMTDPADATLYLLLSLLQVLPEGDQLAPILSYGRQISLALGKKDDDATRRARGMVGIAEAVMVMQTHRPPLLARRSFGPKPLRFDGYPRDTSESTGFTVIDVFLMVLRKTFEAYPTSFQGPSLQVMRGTLNDPKVIRKGVVGLLGKFVPQFKQELLNAKDVAPLAVPEPNLLLPIAPMPPTERRPLGFAACPSTRIALISGIPPDLGHPLVPLRKPILIQEPVHFVEQGAPQGQVPFQASDADIRAGLAVKEKPLFMTDSWKINVLLLQRVSSATSVGSTTSVDPTQPAAKLRDLTQGMLKIQFREVSKDPVKVRAYEALKTDITMVMLLTSLDDARKESNTLRAKERHTFTDRLRNMTDADREITKELIDRGLAPYIITNADREEFARQLERELEPDLAEAPPEDADTGVGKPVDDENEEDGLRPDGGDYGDNQAQGDRDREEYIEPLDENGPI</sequence>
<feature type="compositionally biased region" description="Acidic residues" evidence="1">
    <location>
        <begin position="1032"/>
        <end position="1041"/>
    </location>
</feature>
<dbReference type="AlphaFoldDB" id="A0A6C0M3Z5"/>